<evidence type="ECO:0000313" key="2">
    <source>
        <dbReference type="Proteomes" id="UP000193411"/>
    </source>
</evidence>
<sequence length="322" mass="35211">MVFPTADSYRPSLALRSSRINGMYCYGITPPTIFDRFATIAGSNKSLSSFPRTIDTHFRRLTKSGQLMALNGPILAPTYSISLIDLRTSKPVESLLSEPIYNLTQVALALIQDPAAKTVMTDTDSTVTRAGSLTFDPTVWPPGASSTSSVLGPSRAPITVPLETSLSPFMPGSSLMHVQMPRDRSASQLSQPSKISPEFLMFMSCPSPFKSLQDSAKTNGARPSGFGPGVLDMLFAMGYIHSSRDRYVRVAERCSIFAACCVWTTGRTSQDVVKYAIPRIWSWYPASRNVCRSLFVNESSLSIEPAPLSHSGKVWNSRKMDS</sequence>
<reference evidence="1 2" key="1">
    <citation type="submission" date="2016-07" db="EMBL/GenBank/DDBJ databases">
        <title>Pervasive Adenine N6-methylation of Active Genes in Fungi.</title>
        <authorList>
            <consortium name="DOE Joint Genome Institute"/>
            <person name="Mondo S.J."/>
            <person name="Dannebaum R.O."/>
            <person name="Kuo R.C."/>
            <person name="Labutti K."/>
            <person name="Haridas S."/>
            <person name="Kuo A."/>
            <person name="Salamov A."/>
            <person name="Ahrendt S.R."/>
            <person name="Lipzen A."/>
            <person name="Sullivan W."/>
            <person name="Andreopoulos W.B."/>
            <person name="Clum A."/>
            <person name="Lindquist E."/>
            <person name="Daum C."/>
            <person name="Ramamoorthy G.K."/>
            <person name="Gryganskyi A."/>
            <person name="Culley D."/>
            <person name="Magnuson J.K."/>
            <person name="James T.Y."/>
            <person name="O'Malley M.A."/>
            <person name="Stajich J.E."/>
            <person name="Spatafora J.W."/>
            <person name="Visel A."/>
            <person name="Grigoriev I.V."/>
        </authorList>
    </citation>
    <scope>NUCLEOTIDE SEQUENCE [LARGE SCALE GENOMIC DNA]</scope>
    <source>
        <strain evidence="1 2">PL171</strain>
    </source>
</reference>
<evidence type="ECO:0000313" key="1">
    <source>
        <dbReference type="EMBL" id="ORZ32566.1"/>
    </source>
</evidence>
<proteinExistence type="predicted"/>
<comment type="caution">
    <text evidence="1">The sequence shown here is derived from an EMBL/GenBank/DDBJ whole genome shotgun (WGS) entry which is preliminary data.</text>
</comment>
<organism evidence="1 2">
    <name type="scientific">Catenaria anguillulae PL171</name>
    <dbReference type="NCBI Taxonomy" id="765915"/>
    <lineage>
        <taxon>Eukaryota</taxon>
        <taxon>Fungi</taxon>
        <taxon>Fungi incertae sedis</taxon>
        <taxon>Blastocladiomycota</taxon>
        <taxon>Blastocladiomycetes</taxon>
        <taxon>Blastocladiales</taxon>
        <taxon>Catenariaceae</taxon>
        <taxon>Catenaria</taxon>
    </lineage>
</organism>
<dbReference type="EMBL" id="MCFL01000045">
    <property type="protein sequence ID" value="ORZ32566.1"/>
    <property type="molecule type" value="Genomic_DNA"/>
</dbReference>
<keyword evidence="2" id="KW-1185">Reference proteome</keyword>
<dbReference type="AlphaFoldDB" id="A0A1Y2HDB5"/>
<accession>A0A1Y2HDB5</accession>
<dbReference type="Proteomes" id="UP000193411">
    <property type="component" value="Unassembled WGS sequence"/>
</dbReference>
<gene>
    <name evidence="1" type="ORF">BCR44DRAFT_93683</name>
</gene>
<protein>
    <submittedName>
        <fullName evidence="1">Uncharacterized protein</fullName>
    </submittedName>
</protein>
<name>A0A1Y2HDB5_9FUNG</name>